<proteinExistence type="predicted"/>
<sequence length="74" mass="8132">MPPTTDATATLRSEKKYSFTETAFLGMRPWAGGELYFNPEIVQDVPLSNLTRLGGLTIDPARICLNLSVSQTTQ</sequence>
<keyword evidence="2" id="KW-1185">Reference proteome</keyword>
<protein>
    <submittedName>
        <fullName evidence="1">Uncharacterized protein</fullName>
    </submittedName>
</protein>
<name>A0ABM8YV13_9PROT</name>
<dbReference type="EMBL" id="OU912926">
    <property type="protein sequence ID" value="CAG9931306.1"/>
    <property type="molecule type" value="Genomic_DNA"/>
</dbReference>
<evidence type="ECO:0000313" key="2">
    <source>
        <dbReference type="Proteomes" id="UP000839052"/>
    </source>
</evidence>
<reference evidence="1 2" key="1">
    <citation type="submission" date="2021-10" db="EMBL/GenBank/DDBJ databases">
        <authorList>
            <person name="Koch H."/>
        </authorList>
    </citation>
    <scope>NUCLEOTIDE SEQUENCE [LARGE SCALE GENOMIC DNA]</scope>
    <source>
        <strain evidence="1">6680</strain>
    </source>
</reference>
<organism evidence="1 2">
    <name type="scientific">Candidatus Nitrotoga arctica</name>
    <dbReference type="NCBI Taxonomy" id="453162"/>
    <lineage>
        <taxon>Bacteria</taxon>
        <taxon>Pseudomonadati</taxon>
        <taxon>Pseudomonadota</taxon>
        <taxon>Betaproteobacteria</taxon>
        <taxon>Nitrosomonadales</taxon>
        <taxon>Gallionellaceae</taxon>
        <taxon>Candidatus Nitrotoga</taxon>
    </lineage>
</organism>
<dbReference type="Proteomes" id="UP000839052">
    <property type="component" value="Chromosome"/>
</dbReference>
<accession>A0ABM8YV13</accession>
<gene>
    <name evidence="1" type="ORF">NTG6680_0053</name>
</gene>
<evidence type="ECO:0000313" key="1">
    <source>
        <dbReference type="EMBL" id="CAG9931306.1"/>
    </source>
</evidence>